<evidence type="ECO:0000313" key="3">
    <source>
        <dbReference type="Proteomes" id="UP000036395"/>
    </source>
</evidence>
<gene>
    <name evidence="2" type="ORF">SAMN04490203_2554</name>
    <name evidence="1" type="ORF">TU78_14595</name>
</gene>
<proteinExistence type="predicted"/>
<reference evidence="1 3" key="1">
    <citation type="submission" date="2015-02" db="EMBL/GenBank/DDBJ databases">
        <title>Pseudomonas helleri sp. nov. and Pseudomonas weihenstephanensis sp. nov., isolated from raw cows milk.</title>
        <authorList>
            <person name="von Neubeck M."/>
            <person name="Huptas C."/>
            <person name="Wenning M."/>
            <person name="Scherer S."/>
        </authorList>
    </citation>
    <scope>NUCLEOTIDE SEQUENCE [LARGE SCALE GENOMIC DNA]</scope>
    <source>
        <strain evidence="1 3">DSM 21104</strain>
    </source>
</reference>
<sequence length="67" mass="7437">MNKNEANLADAAVAIILAARKQHIDLNLLEIDAESVVMDSGRMAVSHDDIKDVHAIIRQVMEEAKKR</sequence>
<dbReference type="EMBL" id="JYLA01000005">
    <property type="protein sequence ID" value="KMM84433.1"/>
    <property type="molecule type" value="Genomic_DNA"/>
</dbReference>
<evidence type="ECO:0000313" key="1">
    <source>
        <dbReference type="EMBL" id="KMM84433.1"/>
    </source>
</evidence>
<dbReference type="PATRIC" id="fig|47884.3.peg.3381"/>
<name>A0A0J6GPU6_PSETA</name>
<keyword evidence="4" id="KW-1185">Reference proteome</keyword>
<dbReference type="Proteomes" id="UP000183155">
    <property type="component" value="Unassembled WGS sequence"/>
</dbReference>
<dbReference type="AlphaFoldDB" id="A0A0J6GPU6"/>
<dbReference type="EMBL" id="FNRS01000001">
    <property type="protein sequence ID" value="SEC51166.1"/>
    <property type="molecule type" value="Genomic_DNA"/>
</dbReference>
<evidence type="ECO:0000313" key="4">
    <source>
        <dbReference type="Proteomes" id="UP000183155"/>
    </source>
</evidence>
<organism evidence="1 3">
    <name type="scientific">Pseudomonas taetrolens</name>
    <dbReference type="NCBI Taxonomy" id="47884"/>
    <lineage>
        <taxon>Bacteria</taxon>
        <taxon>Pseudomonadati</taxon>
        <taxon>Pseudomonadota</taxon>
        <taxon>Gammaproteobacteria</taxon>
        <taxon>Pseudomonadales</taxon>
        <taxon>Pseudomonadaceae</taxon>
        <taxon>Pseudomonas</taxon>
    </lineage>
</organism>
<protein>
    <submittedName>
        <fullName evidence="1">Uncharacterized protein</fullName>
    </submittedName>
</protein>
<evidence type="ECO:0000313" key="2">
    <source>
        <dbReference type="EMBL" id="SEC51166.1"/>
    </source>
</evidence>
<accession>A0A0J6GPU6</accession>
<comment type="caution">
    <text evidence="1">The sequence shown here is derived from an EMBL/GenBank/DDBJ whole genome shotgun (WGS) entry which is preliminary data.</text>
</comment>
<reference evidence="2 4" key="2">
    <citation type="submission" date="2016-10" db="EMBL/GenBank/DDBJ databases">
        <authorList>
            <person name="Varghese N."/>
            <person name="Submissions S."/>
        </authorList>
    </citation>
    <scope>NUCLEOTIDE SEQUENCE [LARGE SCALE GENOMIC DNA]</scope>
    <source>
        <strain evidence="2 4">BS3652</strain>
    </source>
</reference>
<dbReference type="RefSeq" id="WP_048382209.1">
    <property type="nucleotide sequence ID" value="NZ_FNRS01000001.1"/>
</dbReference>
<dbReference type="Proteomes" id="UP000036395">
    <property type="component" value="Unassembled WGS sequence"/>
</dbReference>